<sequence>GDLLIRFYQQQPYVNDPNEFCGLVLIDELDLHFHPKLQRRLPKLLSDVFPQVQFIVSTHSVIPFLGAPANSVFLKVTRNKTAGIQLERINIEIQNLLPNSILTSPIFDLDGEEITQENNKNMDDIRMEDTYDEIESVDKIKARLKAFEESGRDFPDDLFEIETERT</sequence>
<keyword evidence="3" id="KW-1185">Reference proteome</keyword>
<dbReference type="InterPro" id="IPR003959">
    <property type="entry name" value="ATPase_AAA_core"/>
</dbReference>
<proteinExistence type="predicted"/>
<dbReference type="AlphaFoldDB" id="A0A176S1V2"/>
<accession>A0A176S1V2</accession>
<name>A0A176S1V2_9GAMM</name>
<organism evidence="2 3">
    <name type="scientific">Candidatus Thiomargarita nelsonii</name>
    <dbReference type="NCBI Taxonomy" id="1003181"/>
    <lineage>
        <taxon>Bacteria</taxon>
        <taxon>Pseudomonadati</taxon>
        <taxon>Pseudomonadota</taxon>
        <taxon>Gammaproteobacteria</taxon>
        <taxon>Thiotrichales</taxon>
        <taxon>Thiotrichaceae</taxon>
        <taxon>Thiomargarita</taxon>
    </lineage>
</organism>
<dbReference type="Proteomes" id="UP000076962">
    <property type="component" value="Unassembled WGS sequence"/>
</dbReference>
<evidence type="ECO:0000313" key="3">
    <source>
        <dbReference type="Proteomes" id="UP000076962"/>
    </source>
</evidence>
<dbReference type="Pfam" id="PF13304">
    <property type="entry name" value="AAA_21"/>
    <property type="match status" value="1"/>
</dbReference>
<evidence type="ECO:0000313" key="2">
    <source>
        <dbReference type="EMBL" id="OAD21889.1"/>
    </source>
</evidence>
<comment type="caution">
    <text evidence="2">The sequence shown here is derived from an EMBL/GenBank/DDBJ whole genome shotgun (WGS) entry which is preliminary data.</text>
</comment>
<dbReference type="InterPro" id="IPR027417">
    <property type="entry name" value="P-loop_NTPase"/>
</dbReference>
<protein>
    <submittedName>
        <fullName evidence="2">ATPase</fullName>
    </submittedName>
</protein>
<dbReference type="Gene3D" id="3.40.50.300">
    <property type="entry name" value="P-loop containing nucleotide triphosphate hydrolases"/>
    <property type="match status" value="1"/>
</dbReference>
<feature type="non-terminal residue" evidence="2">
    <location>
        <position position="1"/>
    </location>
</feature>
<dbReference type="GO" id="GO:0005524">
    <property type="term" value="F:ATP binding"/>
    <property type="evidence" value="ECO:0007669"/>
    <property type="project" value="InterPro"/>
</dbReference>
<dbReference type="GO" id="GO:0016887">
    <property type="term" value="F:ATP hydrolysis activity"/>
    <property type="evidence" value="ECO:0007669"/>
    <property type="project" value="InterPro"/>
</dbReference>
<gene>
    <name evidence="2" type="ORF">THIOM_002331</name>
</gene>
<reference evidence="2 3" key="1">
    <citation type="submission" date="2016-05" db="EMBL/GenBank/DDBJ databases">
        <title>Single-cell genome of chain-forming Candidatus Thiomargarita nelsonii and comparison to other large sulfur-oxidizing bacteria.</title>
        <authorList>
            <person name="Winkel M."/>
            <person name="Salman V."/>
            <person name="Woyke T."/>
            <person name="Schulz-Vogt H."/>
            <person name="Richter M."/>
            <person name="Flood B."/>
            <person name="Bailey J."/>
            <person name="Amann R."/>
            <person name="Mussmann M."/>
        </authorList>
    </citation>
    <scope>NUCLEOTIDE SEQUENCE [LARGE SCALE GENOMIC DNA]</scope>
    <source>
        <strain evidence="2 3">THI036</strain>
    </source>
</reference>
<dbReference type="EMBL" id="LUTY01001314">
    <property type="protein sequence ID" value="OAD21889.1"/>
    <property type="molecule type" value="Genomic_DNA"/>
</dbReference>
<feature type="domain" description="ATPase AAA-type core" evidence="1">
    <location>
        <begin position="14"/>
        <end position="60"/>
    </location>
</feature>
<evidence type="ECO:0000259" key="1">
    <source>
        <dbReference type="Pfam" id="PF13304"/>
    </source>
</evidence>